<dbReference type="AlphaFoldDB" id="A0A7I7MLH7"/>
<evidence type="ECO:0000313" key="3">
    <source>
        <dbReference type="Proteomes" id="UP000467236"/>
    </source>
</evidence>
<dbReference type="NCBIfam" id="NF033563">
    <property type="entry name" value="transpos_IS30"/>
    <property type="match status" value="1"/>
</dbReference>
<proteinExistence type="predicted"/>
<dbReference type="GO" id="GO:0005829">
    <property type="term" value="C:cytosol"/>
    <property type="evidence" value="ECO:0007669"/>
    <property type="project" value="TreeGrafter"/>
</dbReference>
<dbReference type="KEGG" id="mshj:MSHI_05880"/>
<accession>A0A7I7MLH7</accession>
<organism evidence="2 3">
    <name type="scientific">Mycobacterium shinjukuense</name>
    <dbReference type="NCBI Taxonomy" id="398694"/>
    <lineage>
        <taxon>Bacteria</taxon>
        <taxon>Bacillati</taxon>
        <taxon>Actinomycetota</taxon>
        <taxon>Actinomycetes</taxon>
        <taxon>Mycobacteriales</taxon>
        <taxon>Mycobacteriaceae</taxon>
        <taxon>Mycobacterium</taxon>
    </lineage>
</organism>
<sequence>MAGKLEKGGSPEQISSWLRRTYPQRPGWHVTHETIYRGLYNAEKSGLARTLTNKLRTARPMRKRRRRPDTREVRYVIPAKPIDQRPPIVELRQRIGDGEGDTIVGRHTRSAIGTIVERRSRLVRLVHLPAGHTGEAFAAAATHLLTSIPDAARLTLTWDQGAQMARHDLLAELFAEGIYFAPPASPWLRTAARNQRERQRSAPPVFPQGQRPVRAWPRRGAPRRATAQHPPAEDPRLAHPGRGLRIRTGTMKFVLCCDDRANPRLNPSAAPGSVFGCR</sequence>
<evidence type="ECO:0000256" key="1">
    <source>
        <dbReference type="SAM" id="MobiDB-lite"/>
    </source>
</evidence>
<dbReference type="SUPFAM" id="SSF53098">
    <property type="entry name" value="Ribonuclease H-like"/>
    <property type="match status" value="1"/>
</dbReference>
<evidence type="ECO:0000313" key="2">
    <source>
        <dbReference type="EMBL" id="BBX72682.1"/>
    </source>
</evidence>
<dbReference type="GO" id="GO:0032196">
    <property type="term" value="P:transposition"/>
    <property type="evidence" value="ECO:0007669"/>
    <property type="project" value="TreeGrafter"/>
</dbReference>
<dbReference type="EMBL" id="AP022575">
    <property type="protein sequence ID" value="BBX72682.1"/>
    <property type="molecule type" value="Genomic_DNA"/>
</dbReference>
<dbReference type="Proteomes" id="UP000467236">
    <property type="component" value="Chromosome"/>
</dbReference>
<dbReference type="PANTHER" id="PTHR10948:SF23">
    <property type="entry name" value="TRANSPOSASE INSI FOR INSERTION SEQUENCE ELEMENT IS30A-RELATED"/>
    <property type="match status" value="1"/>
</dbReference>
<dbReference type="PANTHER" id="PTHR10948">
    <property type="entry name" value="TRANSPOSASE"/>
    <property type="match status" value="1"/>
</dbReference>
<reference evidence="2 3" key="1">
    <citation type="journal article" date="2019" name="Emerg. Microbes Infect.">
        <title>Comprehensive subspecies identification of 175 nontuberculous mycobacteria species based on 7547 genomic profiles.</title>
        <authorList>
            <person name="Matsumoto Y."/>
            <person name="Kinjo T."/>
            <person name="Motooka D."/>
            <person name="Nabeya D."/>
            <person name="Jung N."/>
            <person name="Uechi K."/>
            <person name="Horii T."/>
            <person name="Iida T."/>
            <person name="Fujita J."/>
            <person name="Nakamura S."/>
        </authorList>
    </citation>
    <scope>NUCLEOTIDE SEQUENCE [LARGE SCALE GENOMIC DNA]</scope>
    <source>
        <strain evidence="2 3">JCM 14233</strain>
    </source>
</reference>
<dbReference type="InterPro" id="IPR051917">
    <property type="entry name" value="Transposase-Integrase"/>
</dbReference>
<protein>
    <recommendedName>
        <fullName evidence="4">IS30 family transposase</fullName>
    </recommendedName>
</protein>
<dbReference type="RefSeq" id="WP_232065421.1">
    <property type="nucleotide sequence ID" value="NZ_AP022575.1"/>
</dbReference>
<evidence type="ECO:0008006" key="4">
    <source>
        <dbReference type="Google" id="ProtNLM"/>
    </source>
</evidence>
<name>A0A7I7MLH7_9MYCO</name>
<dbReference type="InterPro" id="IPR012337">
    <property type="entry name" value="RNaseH-like_sf"/>
</dbReference>
<keyword evidence="3" id="KW-1185">Reference proteome</keyword>
<feature type="region of interest" description="Disordered" evidence="1">
    <location>
        <begin position="193"/>
        <end position="242"/>
    </location>
</feature>
<dbReference type="GO" id="GO:0004803">
    <property type="term" value="F:transposase activity"/>
    <property type="evidence" value="ECO:0007669"/>
    <property type="project" value="TreeGrafter"/>
</dbReference>
<gene>
    <name evidence="2" type="ORF">MSHI_05880</name>
</gene>
<dbReference type="InterPro" id="IPR053392">
    <property type="entry name" value="Transposase_IS30-like"/>
</dbReference>